<dbReference type="GO" id="GO:0017005">
    <property type="term" value="F:3'-tyrosyl-DNA phosphodiesterase activity"/>
    <property type="evidence" value="ECO:0007669"/>
    <property type="project" value="TreeGrafter"/>
</dbReference>
<evidence type="ECO:0000256" key="3">
    <source>
        <dbReference type="ARBA" id="ARBA00022722"/>
    </source>
</evidence>
<reference evidence="13" key="1">
    <citation type="journal article" date="2021" name="Microbiol. Resour. Announc.">
        <title>LGAAP: Leishmaniinae Genome Assembly and Annotation Pipeline.</title>
        <authorList>
            <person name="Almutairi H."/>
            <person name="Urbaniak M.D."/>
            <person name="Bates M.D."/>
            <person name="Jariyapan N."/>
            <person name="Kwakye-Nuako G."/>
            <person name="Thomaz-Soccol V."/>
            <person name="Al-Salem W.S."/>
            <person name="Dillon R.J."/>
            <person name="Bates P.A."/>
            <person name="Gatherer D."/>
        </authorList>
    </citation>
    <scope>NUCLEOTIDE SEQUENCE [LARGE SCALE GENOMIC DNA]</scope>
</reference>
<name>A0A836G7J8_9TRYP</name>
<dbReference type="GO" id="GO:0005634">
    <property type="term" value="C:nucleus"/>
    <property type="evidence" value="ECO:0007669"/>
    <property type="project" value="UniProtKB-SubCell"/>
</dbReference>
<comment type="similarity">
    <text evidence="2">Belongs to the tyrosyl-DNA phosphodiesterase family.</text>
</comment>
<evidence type="ECO:0008006" key="14">
    <source>
        <dbReference type="Google" id="ProtNLM"/>
    </source>
</evidence>
<dbReference type="GO" id="GO:0006281">
    <property type="term" value="P:DNA repair"/>
    <property type="evidence" value="ECO:0007669"/>
    <property type="project" value="UniProtKB-KW"/>
</dbReference>
<gene>
    <name evidence="12" type="ORF">LSCM1_02817</name>
</gene>
<keyword evidence="13" id="KW-1185">Reference proteome</keyword>
<protein>
    <recommendedName>
        <fullName evidence="14">Tyrosyl-DNA phosphodiesterase-like protein</fullName>
    </recommendedName>
</protein>
<dbReference type="CDD" id="cd09122">
    <property type="entry name" value="PLDc_Tdp1_1"/>
    <property type="match status" value="1"/>
</dbReference>
<evidence type="ECO:0000256" key="5">
    <source>
        <dbReference type="ARBA" id="ARBA00022801"/>
    </source>
</evidence>
<feature type="binding site" evidence="10">
    <location>
        <position position="479"/>
    </location>
    <ligand>
        <name>substrate</name>
    </ligand>
</feature>
<evidence type="ECO:0000256" key="2">
    <source>
        <dbReference type="ARBA" id="ARBA00010205"/>
    </source>
</evidence>
<evidence type="ECO:0000256" key="7">
    <source>
        <dbReference type="ARBA" id="ARBA00023204"/>
    </source>
</evidence>
<dbReference type="Gene3D" id="3.30.870.10">
    <property type="entry name" value="Endonuclease Chain A"/>
    <property type="match status" value="2"/>
</dbReference>
<accession>A0A836G7J8</accession>
<evidence type="ECO:0000256" key="9">
    <source>
        <dbReference type="PIRSR" id="PIRSR610347-1"/>
    </source>
</evidence>
<dbReference type="PANTHER" id="PTHR12415">
    <property type="entry name" value="TYROSYL-DNA PHOSPHODIESTERASE 1"/>
    <property type="match status" value="1"/>
</dbReference>
<dbReference type="Pfam" id="PF06087">
    <property type="entry name" value="Tyr-DNA_phospho"/>
    <property type="match status" value="1"/>
</dbReference>
<dbReference type="AlphaFoldDB" id="A0A836G7J8"/>
<dbReference type="Proteomes" id="UP000673552">
    <property type="component" value="Unassembled WGS sequence"/>
</dbReference>
<dbReference type="RefSeq" id="XP_067175764.1">
    <property type="nucleotide sequence ID" value="XM_067320389.1"/>
</dbReference>
<evidence type="ECO:0000256" key="8">
    <source>
        <dbReference type="ARBA" id="ARBA00023242"/>
    </source>
</evidence>
<keyword evidence="3" id="KW-0540">Nuclease</keyword>
<evidence type="ECO:0000313" key="13">
    <source>
        <dbReference type="Proteomes" id="UP000673552"/>
    </source>
</evidence>
<proteinExistence type="inferred from homology"/>
<dbReference type="KEGG" id="lmat:92512901"/>
<keyword evidence="4" id="KW-0227">DNA damage</keyword>
<keyword evidence="8" id="KW-0539">Nucleus</keyword>
<evidence type="ECO:0000313" key="12">
    <source>
        <dbReference type="EMBL" id="KAG5469591.1"/>
    </source>
</evidence>
<evidence type="ECO:0000256" key="4">
    <source>
        <dbReference type="ARBA" id="ARBA00022763"/>
    </source>
</evidence>
<comment type="subcellular location">
    <subcellularLocation>
        <location evidence="1">Nucleus</location>
    </subcellularLocation>
</comment>
<organism evidence="12 13">
    <name type="scientific">Leishmania martiniquensis</name>
    <dbReference type="NCBI Taxonomy" id="1580590"/>
    <lineage>
        <taxon>Eukaryota</taxon>
        <taxon>Discoba</taxon>
        <taxon>Euglenozoa</taxon>
        <taxon>Kinetoplastea</taxon>
        <taxon>Metakinetoplastina</taxon>
        <taxon>Trypanosomatida</taxon>
        <taxon>Trypanosomatidae</taxon>
        <taxon>Leishmaniinae</taxon>
        <taxon>Leishmania</taxon>
    </lineage>
</organism>
<evidence type="ECO:0000256" key="11">
    <source>
        <dbReference type="PIRSR" id="PIRSR610347-3"/>
    </source>
</evidence>
<dbReference type="OrthoDB" id="47785at2759"/>
<dbReference type="EMBL" id="JAFEUZ010000033">
    <property type="protein sequence ID" value="KAG5469591.1"/>
    <property type="molecule type" value="Genomic_DNA"/>
</dbReference>
<keyword evidence="5" id="KW-0378">Hydrolase</keyword>
<reference evidence="13" key="2">
    <citation type="journal article" date="2021" name="Sci. Data">
        <title>Chromosome-scale genome sequencing, assembly and annotation of six genomes from subfamily Leishmaniinae.</title>
        <authorList>
            <person name="Almutairi H."/>
            <person name="Urbaniak M.D."/>
            <person name="Bates M.D."/>
            <person name="Jariyapan N."/>
            <person name="Kwakye-Nuako G."/>
            <person name="Thomaz Soccol V."/>
            <person name="Al-Salem W.S."/>
            <person name="Dillon R.J."/>
            <person name="Bates P.A."/>
            <person name="Gatherer D."/>
        </authorList>
    </citation>
    <scope>NUCLEOTIDE SEQUENCE [LARGE SCALE GENOMIC DNA]</scope>
</reference>
<feature type="binding site" evidence="10">
    <location>
        <position position="161"/>
    </location>
    <ligand>
        <name>substrate</name>
    </ligand>
</feature>
<dbReference type="GeneID" id="92512901"/>
<dbReference type="GO" id="GO:0003690">
    <property type="term" value="F:double-stranded DNA binding"/>
    <property type="evidence" value="ECO:0007669"/>
    <property type="project" value="TreeGrafter"/>
</dbReference>
<dbReference type="CDD" id="cd09123">
    <property type="entry name" value="PLDc_Tdp1_2"/>
    <property type="match status" value="1"/>
</dbReference>
<evidence type="ECO:0000256" key="1">
    <source>
        <dbReference type="ARBA" id="ARBA00004123"/>
    </source>
</evidence>
<feature type="active site" description="Nucleophile" evidence="9">
    <location>
        <position position="159"/>
    </location>
</feature>
<feature type="active site" description="Proton donor/acceptor" evidence="9">
    <location>
        <position position="477"/>
    </location>
</feature>
<evidence type="ECO:0000256" key="6">
    <source>
        <dbReference type="ARBA" id="ARBA00022839"/>
    </source>
</evidence>
<sequence>MRGDGAGQHAAVGFPFWVNEVAPFASTMQRRPTQPCSLLRLRDLFRCDVTDPGECWQHILLSSYMTDFRWLLTTVPELSAVTGRLVLLSGERGTATLRHTIGESPPRYTATPPSLDRVNPFLAALREHAQATPSSHATLSRERLTVLEPPLPLSFGTHHTKMALLVNSRGLRVSIFTANLLEQDWCWKSEGIYVQDFPWKTAMDGLEGDSADAAKVTAAAGNSSRDNSSTTTRGAEFAAHLCHYLIRCGLSLSAAFTSLAASTSAAGPLGIFETNFLPHIDFSAAAVWLVSCVPGTYPHGEVSHGYRVGMCRLAEVLRRSAQTTARAPESVDLSWQYSSQGSLNPTFLNSLQAAMCGESVVAVESGDAPRGVREVQVVYPTEEEVRNSWEGWRGGASLPLRVQCCDDFVNERLHRWGSCVESYTGKRQVGPRAEVIASHTSRENAVDVDELDREGSDETTISLIGSCTAYRQFALPHIKSYAAVAPDRSHIRWFFLTSANLSQAAWGSLSRRANKRGPRQQLVRSYELGVLYDSHSVVDPSASCWFSVVAKSSIELPTARNSRAILYETPLGAVTSAACLYMPYNLLYPTPYASTSALRARRCGTDKEVAAVATAALDCRDVPWVLDVPHRGRDAYGLEVEEAFESTFPPPLSKWRPRTRAIAMPPPLNTEGPRKRAREA</sequence>
<dbReference type="SUPFAM" id="SSF56024">
    <property type="entry name" value="Phospholipase D/nuclease"/>
    <property type="match status" value="2"/>
</dbReference>
<comment type="caution">
    <text evidence="12">The sequence shown here is derived from an EMBL/GenBank/DDBJ whole genome shotgun (WGS) entry which is preliminary data.</text>
</comment>
<dbReference type="GO" id="GO:0003697">
    <property type="term" value="F:single-stranded DNA binding"/>
    <property type="evidence" value="ECO:0007669"/>
    <property type="project" value="TreeGrafter"/>
</dbReference>
<dbReference type="PANTHER" id="PTHR12415:SF0">
    <property type="entry name" value="TYROSYL-DNA PHOSPHODIESTERASE 1"/>
    <property type="match status" value="1"/>
</dbReference>
<keyword evidence="6" id="KW-0269">Exonuclease</keyword>
<feature type="site" description="Interaction with DNA" evidence="11">
    <location>
        <position position="502"/>
    </location>
</feature>
<dbReference type="GO" id="GO:0004527">
    <property type="term" value="F:exonuclease activity"/>
    <property type="evidence" value="ECO:0007669"/>
    <property type="project" value="UniProtKB-KW"/>
</dbReference>
<dbReference type="InterPro" id="IPR010347">
    <property type="entry name" value="Tdp1"/>
</dbReference>
<evidence type="ECO:0000256" key="10">
    <source>
        <dbReference type="PIRSR" id="PIRSR610347-2"/>
    </source>
</evidence>
<keyword evidence="7" id="KW-0234">DNA repair</keyword>